<keyword evidence="1" id="KW-0472">Membrane</keyword>
<evidence type="ECO:0000313" key="3">
    <source>
        <dbReference type="Proteomes" id="UP001257659"/>
    </source>
</evidence>
<dbReference type="EMBL" id="JAVDQA010000003">
    <property type="protein sequence ID" value="MDR6300848.1"/>
    <property type="molecule type" value="Genomic_DNA"/>
</dbReference>
<feature type="transmembrane region" description="Helical" evidence="1">
    <location>
        <begin position="28"/>
        <end position="46"/>
    </location>
</feature>
<evidence type="ECO:0000313" key="2">
    <source>
        <dbReference type="EMBL" id="MDR6300848.1"/>
    </source>
</evidence>
<sequence length="137" mass="15086">MEIILYFITGVIGAVLPYFLTRRLGLDAVKASALPSLIVGIIFYSFPDILSSSFHENIPFLFFGTSFVGMVNKKILHTYVEVSFAGIIFTILYLNASSFFNGFGGALGTAACISVLTIFGIKKIKTLLRFLSIQRKN</sequence>
<protein>
    <submittedName>
        <fullName evidence="2">MnhB-related membrane protein</fullName>
    </submittedName>
</protein>
<dbReference type="Proteomes" id="UP001257659">
    <property type="component" value="Unassembled WGS sequence"/>
</dbReference>
<keyword evidence="1" id="KW-1133">Transmembrane helix</keyword>
<organism evidence="2 3">
    <name type="scientific">Mesonia maritima</name>
    <dbReference type="NCBI Taxonomy" id="1793873"/>
    <lineage>
        <taxon>Bacteria</taxon>
        <taxon>Pseudomonadati</taxon>
        <taxon>Bacteroidota</taxon>
        <taxon>Flavobacteriia</taxon>
        <taxon>Flavobacteriales</taxon>
        <taxon>Flavobacteriaceae</taxon>
        <taxon>Mesonia</taxon>
    </lineage>
</organism>
<keyword evidence="1" id="KW-0812">Transmembrane</keyword>
<dbReference type="RefSeq" id="WP_309727742.1">
    <property type="nucleotide sequence ID" value="NZ_JAVDQA010000003.1"/>
</dbReference>
<gene>
    <name evidence="2" type="ORF">GGR31_001491</name>
</gene>
<name>A0ABU1K5F9_9FLAO</name>
<evidence type="ECO:0000256" key="1">
    <source>
        <dbReference type="SAM" id="Phobius"/>
    </source>
</evidence>
<reference evidence="2 3" key="1">
    <citation type="submission" date="2023-07" db="EMBL/GenBank/DDBJ databases">
        <title>Genomic Encyclopedia of Type Strains, Phase IV (KMG-IV): sequencing the most valuable type-strain genomes for metagenomic binning, comparative biology and taxonomic classification.</title>
        <authorList>
            <person name="Goeker M."/>
        </authorList>
    </citation>
    <scope>NUCLEOTIDE SEQUENCE [LARGE SCALE GENOMIC DNA]</scope>
    <source>
        <strain evidence="2 3">DSM 102814</strain>
    </source>
</reference>
<feature type="transmembrane region" description="Helical" evidence="1">
    <location>
        <begin position="6"/>
        <end position="21"/>
    </location>
</feature>
<accession>A0ABU1K5F9</accession>
<comment type="caution">
    <text evidence="2">The sequence shown here is derived from an EMBL/GenBank/DDBJ whole genome shotgun (WGS) entry which is preliminary data.</text>
</comment>
<proteinExistence type="predicted"/>
<feature type="transmembrane region" description="Helical" evidence="1">
    <location>
        <begin position="78"/>
        <end position="96"/>
    </location>
</feature>
<feature type="transmembrane region" description="Helical" evidence="1">
    <location>
        <begin position="102"/>
        <end position="121"/>
    </location>
</feature>
<keyword evidence="3" id="KW-1185">Reference proteome</keyword>